<keyword evidence="4" id="KW-0521">NADP</keyword>
<evidence type="ECO:0000313" key="15">
    <source>
        <dbReference type="EMBL" id="MTU04089.1"/>
    </source>
</evidence>
<evidence type="ECO:0000256" key="1">
    <source>
        <dbReference type="ARBA" id="ARBA00007532"/>
    </source>
</evidence>
<dbReference type="Pfam" id="PF07992">
    <property type="entry name" value="Pyr_redox_2"/>
    <property type="match status" value="1"/>
</dbReference>
<dbReference type="PANTHER" id="PTHR43014">
    <property type="entry name" value="MERCURIC REDUCTASE"/>
    <property type="match status" value="1"/>
</dbReference>
<keyword evidence="16" id="KW-1185">Reference proteome</keyword>
<feature type="binding site" evidence="9">
    <location>
        <begin position="137"/>
        <end position="139"/>
    </location>
    <ligand>
        <name>FAD</name>
        <dbReference type="ChEBI" id="CHEBI:57692"/>
    </ligand>
</feature>
<keyword evidence="7 11" id="KW-0676">Redox-active center</keyword>
<dbReference type="Pfam" id="PF02852">
    <property type="entry name" value="Pyr_redox_dim"/>
    <property type="match status" value="1"/>
</dbReference>
<dbReference type="EMBL" id="WNBM01000004">
    <property type="protein sequence ID" value="MTT76026.1"/>
    <property type="molecule type" value="Genomic_DNA"/>
</dbReference>
<dbReference type="OrthoDB" id="9800167at2"/>
<keyword evidence="5 11" id="KW-0560">Oxidoreductase</keyword>
<dbReference type="InterPro" id="IPR004099">
    <property type="entry name" value="Pyr_nucl-diS_OxRdtase_dimer"/>
</dbReference>
<evidence type="ECO:0000256" key="9">
    <source>
        <dbReference type="PIRSR" id="PIRSR000350-3"/>
    </source>
</evidence>
<dbReference type="PANTHER" id="PTHR43014:SF4">
    <property type="entry name" value="PYRIDINE NUCLEOTIDE-DISULFIDE OXIDOREDUCTASE RCLA-RELATED"/>
    <property type="match status" value="1"/>
</dbReference>
<evidence type="ECO:0000256" key="7">
    <source>
        <dbReference type="ARBA" id="ARBA00023284"/>
    </source>
</evidence>
<dbReference type="GO" id="GO:0016668">
    <property type="term" value="F:oxidoreductase activity, acting on a sulfur group of donors, NAD(P) as acceptor"/>
    <property type="evidence" value="ECO:0007669"/>
    <property type="project" value="InterPro"/>
</dbReference>
<proteinExistence type="inferred from homology"/>
<feature type="active site" description="Proton acceptor" evidence="8">
    <location>
        <position position="442"/>
    </location>
</feature>
<evidence type="ECO:0000256" key="10">
    <source>
        <dbReference type="PIRSR" id="PIRSR000350-4"/>
    </source>
</evidence>
<evidence type="ECO:0000313" key="16">
    <source>
        <dbReference type="Proteomes" id="UP000443070"/>
    </source>
</evidence>
<evidence type="ECO:0000256" key="2">
    <source>
        <dbReference type="ARBA" id="ARBA00022630"/>
    </source>
</evidence>
<feature type="domain" description="FAD/NAD(P)-binding" evidence="13">
    <location>
        <begin position="4"/>
        <end position="317"/>
    </location>
</feature>
<dbReference type="FunFam" id="3.30.390.30:FF:000001">
    <property type="entry name" value="Dihydrolipoyl dehydrogenase"/>
    <property type="match status" value="1"/>
</dbReference>
<dbReference type="InterPro" id="IPR012999">
    <property type="entry name" value="Pyr_OxRdtase_I_AS"/>
</dbReference>
<evidence type="ECO:0000259" key="13">
    <source>
        <dbReference type="Pfam" id="PF07992"/>
    </source>
</evidence>
<evidence type="ECO:0000256" key="6">
    <source>
        <dbReference type="ARBA" id="ARBA00023157"/>
    </source>
</evidence>
<keyword evidence="2 11" id="KW-0285">Flavoprotein</keyword>
<reference evidence="16 17" key="1">
    <citation type="journal article" date="2019" name="Nat. Med.">
        <title>A library of human gut bacterial isolates paired with longitudinal multiomics data enables mechanistic microbiome research.</title>
        <authorList>
            <person name="Poyet M."/>
            <person name="Groussin M."/>
            <person name="Gibbons S.M."/>
            <person name="Avila-Pacheco J."/>
            <person name="Jiang X."/>
            <person name="Kearney S.M."/>
            <person name="Perrotta A.R."/>
            <person name="Berdy B."/>
            <person name="Zhao S."/>
            <person name="Lieberman T.D."/>
            <person name="Swanson P.K."/>
            <person name="Smith M."/>
            <person name="Roesemann S."/>
            <person name="Alexander J.E."/>
            <person name="Rich S.A."/>
            <person name="Livny J."/>
            <person name="Vlamakis H."/>
            <person name="Clish C."/>
            <person name="Bullock K."/>
            <person name="Deik A."/>
            <person name="Scott J."/>
            <person name="Pierce K.A."/>
            <person name="Xavier R.J."/>
            <person name="Alm E.J."/>
        </authorList>
    </citation>
    <scope>NUCLEOTIDE SEQUENCE [LARGE SCALE GENOMIC DNA]</scope>
    <source>
        <strain evidence="14 17">BIOML-A13</strain>
        <strain evidence="15 16">BIOML-A3</strain>
    </source>
</reference>
<dbReference type="SUPFAM" id="SSF51905">
    <property type="entry name" value="FAD/NAD(P)-binding domain"/>
    <property type="match status" value="1"/>
</dbReference>
<comment type="cofactor">
    <cofactor evidence="9">
        <name>FAD</name>
        <dbReference type="ChEBI" id="CHEBI:57692"/>
    </cofactor>
    <text evidence="9">Binds 1 FAD per subunit.</text>
</comment>
<dbReference type="Proteomes" id="UP000484547">
    <property type="component" value="Unassembled WGS sequence"/>
</dbReference>
<feature type="binding site" evidence="9">
    <location>
        <position position="308"/>
    </location>
    <ligand>
        <name>FAD</name>
        <dbReference type="ChEBI" id="CHEBI:57692"/>
    </ligand>
</feature>
<keyword evidence="9" id="KW-0547">Nucleotide-binding</keyword>
<feature type="binding site" evidence="9">
    <location>
        <position position="52"/>
    </location>
    <ligand>
        <name>FAD</name>
        <dbReference type="ChEBI" id="CHEBI:57692"/>
    </ligand>
</feature>
<evidence type="ECO:0000256" key="11">
    <source>
        <dbReference type="RuleBase" id="RU003691"/>
    </source>
</evidence>
<feature type="domain" description="Pyridine nucleotide-disulphide oxidoreductase dimerisation" evidence="12">
    <location>
        <begin position="345"/>
        <end position="450"/>
    </location>
</feature>
<dbReference type="InterPro" id="IPR016156">
    <property type="entry name" value="FAD/NAD-linked_Rdtase_dimer_sf"/>
</dbReference>
<accession>A0A7X2XFX7</accession>
<dbReference type="PRINTS" id="PR00368">
    <property type="entry name" value="FADPNR"/>
</dbReference>
<evidence type="ECO:0000313" key="17">
    <source>
        <dbReference type="Proteomes" id="UP000484547"/>
    </source>
</evidence>
<comment type="caution">
    <text evidence="14">The sequence shown here is derived from an EMBL/GenBank/DDBJ whole genome shotgun (WGS) entry which is preliminary data.</text>
</comment>
<dbReference type="SUPFAM" id="SSF55424">
    <property type="entry name" value="FAD/NAD-linked reductases, dimerisation (C-terminal) domain"/>
    <property type="match status" value="1"/>
</dbReference>
<evidence type="ECO:0000259" key="12">
    <source>
        <dbReference type="Pfam" id="PF02852"/>
    </source>
</evidence>
<dbReference type="GO" id="GO:0003955">
    <property type="term" value="F:NAD(P)H dehydrogenase (quinone) activity"/>
    <property type="evidence" value="ECO:0007669"/>
    <property type="project" value="TreeGrafter"/>
</dbReference>
<feature type="binding site" evidence="9">
    <location>
        <position position="198"/>
    </location>
    <ligand>
        <name>NAD(+)</name>
        <dbReference type="ChEBI" id="CHEBI:57540"/>
    </ligand>
</feature>
<gene>
    <name evidence="14" type="ORF">GMD11_07105</name>
    <name evidence="15" type="ORF">GMD18_06755</name>
</gene>
<dbReference type="InterPro" id="IPR023753">
    <property type="entry name" value="FAD/NAD-binding_dom"/>
</dbReference>
<comment type="similarity">
    <text evidence="1 11">Belongs to the class-I pyridine nucleotide-disulfide oxidoreductase family.</text>
</comment>
<keyword evidence="3 9" id="KW-0274">FAD</keyword>
<keyword evidence="9" id="KW-0520">NAD</keyword>
<dbReference type="InterPro" id="IPR036188">
    <property type="entry name" value="FAD/NAD-bd_sf"/>
</dbReference>
<name>A0A7X2XFX7_9FIRM</name>
<sequence length="457" mass="49751">MKKYDALIIGFGKGGKTLAAALGKKGIKTAVIEKSPLMYGGTCINIGCIPTKKLIHTAADAKKNQQADYSEKNNFYAAAIREKNTLTALLRQKNYDNVAAAADIYTGAARFQTDHTVEVQLPDGKISLYGEKIFINTGSEPVIPPITGLQLSKRVYTSTTLMELSTLPQRLVIIGGGYIGLEFAAMYANYGSMVTVLEYGNTFIPREDRDIANVIQTRLEELGVRFIFNAQVDEITDENELTTVSYLERSSGMSVKIPADAVLVATGRKASTASLNLEAAGVAVNERGEIIVNELLQTTVPHIWALGDVKGGLQFTYISLDDFRIIKEQLFGQNDRTTANRPPVAYSVFLDPTFARVGLSEAEALLSGHKIKVAKIAEAASPRARLFGSTSGYLKAIVDAESNKILGAAFFCSEASEIINIVQLAMKANLDYTVLRDNIYTHPSMSEFLNDLFSTLD</sequence>
<dbReference type="Proteomes" id="UP000443070">
    <property type="component" value="Unassembled WGS sequence"/>
</dbReference>
<organism evidence="14 17">
    <name type="scientific">Phascolarctobacterium faecium</name>
    <dbReference type="NCBI Taxonomy" id="33025"/>
    <lineage>
        <taxon>Bacteria</taxon>
        <taxon>Bacillati</taxon>
        <taxon>Bacillota</taxon>
        <taxon>Negativicutes</taxon>
        <taxon>Acidaminococcales</taxon>
        <taxon>Acidaminococcaceae</taxon>
        <taxon>Phascolarctobacterium</taxon>
    </lineage>
</organism>
<dbReference type="PIRSF" id="PIRSF000350">
    <property type="entry name" value="Mercury_reductase_MerA"/>
    <property type="match status" value="1"/>
</dbReference>
<dbReference type="InterPro" id="IPR001100">
    <property type="entry name" value="Pyr_nuc-diS_OxRdtase"/>
</dbReference>
<dbReference type="PRINTS" id="PR00411">
    <property type="entry name" value="PNDRDTASEI"/>
</dbReference>
<evidence type="ECO:0000256" key="3">
    <source>
        <dbReference type="ARBA" id="ARBA00022827"/>
    </source>
</evidence>
<keyword evidence="6" id="KW-1015">Disulfide bond</keyword>
<evidence type="ECO:0000256" key="5">
    <source>
        <dbReference type="ARBA" id="ARBA00023002"/>
    </source>
</evidence>
<dbReference type="RefSeq" id="WP_046430566.1">
    <property type="nucleotide sequence ID" value="NZ_CATZQN010000005.1"/>
</dbReference>
<dbReference type="PROSITE" id="PS00076">
    <property type="entry name" value="PYRIDINE_REDOX_1"/>
    <property type="match status" value="1"/>
</dbReference>
<dbReference type="Gene3D" id="3.30.390.30">
    <property type="match status" value="1"/>
</dbReference>
<evidence type="ECO:0000313" key="14">
    <source>
        <dbReference type="EMBL" id="MTT76026.1"/>
    </source>
</evidence>
<evidence type="ECO:0000256" key="8">
    <source>
        <dbReference type="PIRSR" id="PIRSR000350-2"/>
    </source>
</evidence>
<protein>
    <submittedName>
        <fullName evidence="14">Pyridine nucleotide-disulfide oxidoreductase</fullName>
    </submittedName>
</protein>
<feature type="binding site" evidence="9">
    <location>
        <position position="267"/>
    </location>
    <ligand>
        <name>NAD(+)</name>
        <dbReference type="ChEBI" id="CHEBI:57540"/>
    </ligand>
</feature>
<dbReference type="AlphaFoldDB" id="A0A7X2XFX7"/>
<dbReference type="GO" id="GO:0050660">
    <property type="term" value="F:flavin adenine dinucleotide binding"/>
    <property type="evidence" value="ECO:0007669"/>
    <property type="project" value="TreeGrafter"/>
</dbReference>
<feature type="disulfide bond" description="Redox-active" evidence="10">
    <location>
        <begin position="43"/>
        <end position="48"/>
    </location>
</feature>
<feature type="binding site" evidence="9">
    <location>
        <begin position="175"/>
        <end position="182"/>
    </location>
    <ligand>
        <name>NAD(+)</name>
        <dbReference type="ChEBI" id="CHEBI:57540"/>
    </ligand>
</feature>
<dbReference type="Gene3D" id="3.50.50.60">
    <property type="entry name" value="FAD/NAD(P)-binding domain"/>
    <property type="match status" value="2"/>
</dbReference>
<dbReference type="EMBL" id="WNBW01000004">
    <property type="protein sequence ID" value="MTU04089.1"/>
    <property type="molecule type" value="Genomic_DNA"/>
</dbReference>
<evidence type="ECO:0000256" key="4">
    <source>
        <dbReference type="ARBA" id="ARBA00022857"/>
    </source>
</evidence>